<dbReference type="AlphaFoldDB" id="A0A0D0CQ03"/>
<evidence type="ECO:0000256" key="3">
    <source>
        <dbReference type="ARBA" id="ARBA00022771"/>
    </source>
</evidence>
<comment type="subcellular location">
    <subcellularLocation>
        <location evidence="1">Nucleus</location>
    </subcellularLocation>
</comment>
<proteinExistence type="predicted"/>
<dbReference type="InParanoid" id="A0A0D0CQ03"/>
<keyword evidence="4" id="KW-0862">Zinc</keyword>
<keyword evidence="5" id="KW-0539">Nucleus</keyword>
<accession>A0A0D0CQ03</accession>
<reference evidence="7" key="2">
    <citation type="submission" date="2015-01" db="EMBL/GenBank/DDBJ databases">
        <title>Evolutionary Origins and Diversification of the Mycorrhizal Mutualists.</title>
        <authorList>
            <consortium name="DOE Joint Genome Institute"/>
            <consortium name="Mycorrhizal Genomics Consortium"/>
            <person name="Kohler A."/>
            <person name="Kuo A."/>
            <person name="Nagy L.G."/>
            <person name="Floudas D."/>
            <person name="Copeland A."/>
            <person name="Barry K.W."/>
            <person name="Cichocki N."/>
            <person name="Veneault-Fourrey C."/>
            <person name="LaButti K."/>
            <person name="Lindquist E.A."/>
            <person name="Lipzen A."/>
            <person name="Lundell T."/>
            <person name="Morin E."/>
            <person name="Murat C."/>
            <person name="Riley R."/>
            <person name="Ohm R."/>
            <person name="Sun H."/>
            <person name="Tunlid A."/>
            <person name="Henrissat B."/>
            <person name="Grigoriev I.V."/>
            <person name="Hibbett D.S."/>
            <person name="Martin F."/>
        </authorList>
    </citation>
    <scope>NUCLEOTIDE SEQUENCE [LARGE SCALE GENOMIC DNA]</scope>
    <source>
        <strain evidence="7">Ve08.2h10</strain>
    </source>
</reference>
<evidence type="ECO:0000313" key="6">
    <source>
        <dbReference type="EMBL" id="KIK77423.1"/>
    </source>
</evidence>
<dbReference type="OrthoDB" id="1607513at2759"/>
<evidence type="ECO:0000256" key="5">
    <source>
        <dbReference type="ARBA" id="ARBA00023242"/>
    </source>
</evidence>
<reference evidence="6 7" key="1">
    <citation type="submission" date="2014-04" db="EMBL/GenBank/DDBJ databases">
        <authorList>
            <consortium name="DOE Joint Genome Institute"/>
            <person name="Kuo A."/>
            <person name="Kohler A."/>
            <person name="Jargeat P."/>
            <person name="Nagy L.G."/>
            <person name="Floudas D."/>
            <person name="Copeland A."/>
            <person name="Barry K.W."/>
            <person name="Cichocki N."/>
            <person name="Veneault-Fourrey C."/>
            <person name="LaButti K."/>
            <person name="Lindquist E.A."/>
            <person name="Lipzen A."/>
            <person name="Lundell T."/>
            <person name="Morin E."/>
            <person name="Murat C."/>
            <person name="Sun H."/>
            <person name="Tunlid A."/>
            <person name="Henrissat B."/>
            <person name="Grigoriev I.V."/>
            <person name="Hibbett D.S."/>
            <person name="Martin F."/>
            <person name="Nordberg H.P."/>
            <person name="Cantor M.N."/>
            <person name="Hua S.X."/>
        </authorList>
    </citation>
    <scope>NUCLEOTIDE SEQUENCE [LARGE SCALE GENOMIC DNA]</scope>
    <source>
        <strain evidence="6 7">Ve08.2h10</strain>
    </source>
</reference>
<name>A0A0D0CQ03_9AGAM</name>
<evidence type="ECO:0000313" key="7">
    <source>
        <dbReference type="Proteomes" id="UP000054538"/>
    </source>
</evidence>
<protein>
    <recommendedName>
        <fullName evidence="8">Zinc finger BED domain-containing protein 4</fullName>
    </recommendedName>
</protein>
<evidence type="ECO:0000256" key="2">
    <source>
        <dbReference type="ARBA" id="ARBA00022723"/>
    </source>
</evidence>
<keyword evidence="7" id="KW-1185">Reference proteome</keyword>
<organism evidence="6 7">
    <name type="scientific">Paxillus rubicundulus Ve08.2h10</name>
    <dbReference type="NCBI Taxonomy" id="930991"/>
    <lineage>
        <taxon>Eukaryota</taxon>
        <taxon>Fungi</taxon>
        <taxon>Dikarya</taxon>
        <taxon>Basidiomycota</taxon>
        <taxon>Agaricomycotina</taxon>
        <taxon>Agaricomycetes</taxon>
        <taxon>Agaricomycetidae</taxon>
        <taxon>Boletales</taxon>
        <taxon>Paxilineae</taxon>
        <taxon>Paxillaceae</taxon>
        <taxon>Paxillus</taxon>
    </lineage>
</organism>
<evidence type="ECO:0008006" key="8">
    <source>
        <dbReference type="Google" id="ProtNLM"/>
    </source>
</evidence>
<dbReference type="Proteomes" id="UP000054538">
    <property type="component" value="Unassembled WGS sequence"/>
</dbReference>
<dbReference type="GO" id="GO:0008270">
    <property type="term" value="F:zinc ion binding"/>
    <property type="evidence" value="ECO:0007669"/>
    <property type="project" value="UniProtKB-KW"/>
</dbReference>
<keyword evidence="2" id="KW-0479">Metal-binding</keyword>
<keyword evidence="3" id="KW-0863">Zinc-finger</keyword>
<dbReference type="PANTHER" id="PTHR46481">
    <property type="entry name" value="ZINC FINGER BED DOMAIN-CONTAINING PROTEIN 4"/>
    <property type="match status" value="1"/>
</dbReference>
<evidence type="ECO:0000256" key="4">
    <source>
        <dbReference type="ARBA" id="ARBA00022833"/>
    </source>
</evidence>
<dbReference type="HOGENOM" id="CLU_099691_1_0_1"/>
<dbReference type="GO" id="GO:0005634">
    <property type="term" value="C:nucleus"/>
    <property type="evidence" value="ECO:0007669"/>
    <property type="project" value="UniProtKB-SubCell"/>
</dbReference>
<dbReference type="EMBL" id="KN826994">
    <property type="protein sequence ID" value="KIK77423.1"/>
    <property type="molecule type" value="Genomic_DNA"/>
</dbReference>
<dbReference type="InterPro" id="IPR012337">
    <property type="entry name" value="RNaseH-like_sf"/>
</dbReference>
<feature type="non-terminal residue" evidence="6">
    <location>
        <position position="1"/>
    </location>
</feature>
<evidence type="ECO:0000256" key="1">
    <source>
        <dbReference type="ARBA" id="ARBA00004123"/>
    </source>
</evidence>
<dbReference type="PANTHER" id="PTHR46481:SF10">
    <property type="entry name" value="ZINC FINGER BED DOMAIN-CONTAINING PROTEIN 39"/>
    <property type="match status" value="1"/>
</dbReference>
<sequence length="209" mass="23927">LRKLALKIIHSSTVILPVWKDILKELKKRDSCMPQDVATQWNSMFDMLEYVLKHRKAVDTVTQQRGLGLRKFELADHEWELIEQLHSILKDATLFFSRATPNLTTIIPVMDHIDEKLTTHSLDPTYTPAIRAALWIAKKTLNHYYQLTDSSEVYHIAMSEYSTTFNLAYHTNTLTTNTGSITPSTQTHVLQSCLVGRRLDQNGRGTCAK</sequence>
<dbReference type="InterPro" id="IPR052035">
    <property type="entry name" value="ZnF_BED_domain_contain"/>
</dbReference>
<dbReference type="SUPFAM" id="SSF53098">
    <property type="entry name" value="Ribonuclease H-like"/>
    <property type="match status" value="1"/>
</dbReference>
<gene>
    <name evidence="6" type="ORF">PAXRUDRAFT_166904</name>
</gene>